<accession>A0A1H3XAU3</accession>
<feature type="chain" id="PRO_5011650617" description="DUF4270 domain-containing protein" evidence="1">
    <location>
        <begin position="22"/>
        <end position="503"/>
    </location>
</feature>
<dbReference type="OrthoDB" id="1466062at2"/>
<feature type="signal peptide" evidence="1">
    <location>
        <begin position="1"/>
        <end position="21"/>
    </location>
</feature>
<proteinExistence type="predicted"/>
<dbReference type="Proteomes" id="UP000199041">
    <property type="component" value="Unassembled WGS sequence"/>
</dbReference>
<dbReference type="EMBL" id="FNQY01000005">
    <property type="protein sequence ID" value="SDZ96350.1"/>
    <property type="molecule type" value="Genomic_DNA"/>
</dbReference>
<evidence type="ECO:0000256" key="1">
    <source>
        <dbReference type="SAM" id="SignalP"/>
    </source>
</evidence>
<protein>
    <recommendedName>
        <fullName evidence="4">DUF4270 domain-containing protein</fullName>
    </recommendedName>
</protein>
<dbReference type="RefSeq" id="WP_091394938.1">
    <property type="nucleotide sequence ID" value="NZ_FNQY01000005.1"/>
</dbReference>
<dbReference type="PROSITE" id="PS51257">
    <property type="entry name" value="PROKAR_LIPOPROTEIN"/>
    <property type="match status" value="1"/>
</dbReference>
<gene>
    <name evidence="2" type="ORF">SAMN05192529_10555</name>
</gene>
<sequence length="503" mass="54899">MNQKKIWIIAALTLGVLAACTKEITTTLGKDFIPPIDGVHVKDTLIDVFGKTWGDDSASVPITSLNVLGNTNSSVFGQTNASINVQMQPAIDSFSFPVSSDSLTLDSVVLVLATGGGVYGDSTQSLAFRVYEIDQSAEFGVDNNYPYRTTTAFPRAAELTYNDAAKSILPTTTNDSVKVYKDTTTNQLRIRLKDDFGNRLLKEYTFNHEYQTDSTFLLAFKGFQIVPENTGNALLPIVLSGTNTKLAIYYSYLKKDTAGRDTAVAYFRPTSNSASSNYIKKDRTGSQLDAVFPTGDTTQSDPYLYFEASPGVYSRVKLPDLASFPKSLIYKAELIVHSDNDPADTKGNLIDPPNLFVAAYDSANKRREMLTGDVTATTLSSGLSYYYATDASSISTLGSYPYKVADPDKIVDSVYRYQLNITHYVQNIILGKTVNKPLDIYSPGTGDSLYAPNLGQYISIGTSTSSGSLLPLNYPSIGHVRVKGPANSTRKLQLHIVYSQVKE</sequence>
<name>A0A1H3XAU3_9BACT</name>
<keyword evidence="3" id="KW-1185">Reference proteome</keyword>
<evidence type="ECO:0008006" key="4">
    <source>
        <dbReference type="Google" id="ProtNLM"/>
    </source>
</evidence>
<evidence type="ECO:0000313" key="3">
    <source>
        <dbReference type="Proteomes" id="UP000199041"/>
    </source>
</evidence>
<organism evidence="2 3">
    <name type="scientific">Arachidicoccus rhizosphaerae</name>
    <dbReference type="NCBI Taxonomy" id="551991"/>
    <lineage>
        <taxon>Bacteria</taxon>
        <taxon>Pseudomonadati</taxon>
        <taxon>Bacteroidota</taxon>
        <taxon>Chitinophagia</taxon>
        <taxon>Chitinophagales</taxon>
        <taxon>Chitinophagaceae</taxon>
        <taxon>Arachidicoccus</taxon>
    </lineage>
</organism>
<evidence type="ECO:0000313" key="2">
    <source>
        <dbReference type="EMBL" id="SDZ96350.1"/>
    </source>
</evidence>
<dbReference type="AlphaFoldDB" id="A0A1H3XAU3"/>
<dbReference type="Pfam" id="PF14092">
    <property type="entry name" value="DUF4270"/>
    <property type="match status" value="1"/>
</dbReference>
<reference evidence="2 3" key="1">
    <citation type="submission" date="2016-10" db="EMBL/GenBank/DDBJ databases">
        <authorList>
            <person name="de Groot N.N."/>
        </authorList>
    </citation>
    <scope>NUCLEOTIDE SEQUENCE [LARGE SCALE GENOMIC DNA]</scope>
    <source>
        <strain evidence="2 3">Vu-144</strain>
    </source>
</reference>
<keyword evidence="1" id="KW-0732">Signal</keyword>
<dbReference type="InterPro" id="IPR025366">
    <property type="entry name" value="DUF4270"/>
</dbReference>
<dbReference type="STRING" id="551991.SAMN05192529_10555"/>